<dbReference type="EMBL" id="HBUF01486414">
    <property type="protein sequence ID" value="CAG6745185.1"/>
    <property type="molecule type" value="Transcribed_RNA"/>
</dbReference>
<feature type="region of interest" description="Disordered" evidence="1">
    <location>
        <begin position="1"/>
        <end position="23"/>
    </location>
</feature>
<sequence length="102" mass="11694">MSHMTQRRSQSKRPLSNVDLSQSTKPSHVSVLHYLCHEFNRIFSHNKLVHLMLMSMVYLGSSVVLVQVIRGKGSVKTKVSSTSVAQWCRCRLSEVRVQLKLR</sequence>
<reference evidence="3" key="1">
    <citation type="submission" date="2021-05" db="EMBL/GenBank/DDBJ databases">
        <authorList>
            <person name="Alioto T."/>
            <person name="Alioto T."/>
            <person name="Gomez Garrido J."/>
        </authorList>
    </citation>
    <scope>NUCLEOTIDE SEQUENCE</scope>
</reference>
<evidence type="ECO:0000313" key="3">
    <source>
        <dbReference type="EMBL" id="CAG6745185.1"/>
    </source>
</evidence>
<protein>
    <submittedName>
        <fullName evidence="3">Uncharacterized protein</fullName>
    </submittedName>
</protein>
<proteinExistence type="predicted"/>
<evidence type="ECO:0000256" key="1">
    <source>
        <dbReference type="SAM" id="MobiDB-lite"/>
    </source>
</evidence>
<feature type="transmembrane region" description="Helical" evidence="2">
    <location>
        <begin position="48"/>
        <end position="69"/>
    </location>
</feature>
<organism evidence="3">
    <name type="scientific">Cacopsylla melanoneura</name>
    <dbReference type="NCBI Taxonomy" id="428564"/>
    <lineage>
        <taxon>Eukaryota</taxon>
        <taxon>Metazoa</taxon>
        <taxon>Ecdysozoa</taxon>
        <taxon>Arthropoda</taxon>
        <taxon>Hexapoda</taxon>
        <taxon>Insecta</taxon>
        <taxon>Pterygota</taxon>
        <taxon>Neoptera</taxon>
        <taxon>Paraneoptera</taxon>
        <taxon>Hemiptera</taxon>
        <taxon>Sternorrhyncha</taxon>
        <taxon>Psylloidea</taxon>
        <taxon>Psyllidae</taxon>
        <taxon>Psyllinae</taxon>
        <taxon>Cacopsylla</taxon>
    </lineage>
</organism>
<evidence type="ECO:0000256" key="2">
    <source>
        <dbReference type="SAM" id="Phobius"/>
    </source>
</evidence>
<feature type="compositionally biased region" description="Basic residues" evidence="1">
    <location>
        <begin position="1"/>
        <end position="11"/>
    </location>
</feature>
<accession>A0A8D9EB20</accession>
<feature type="compositionally biased region" description="Polar residues" evidence="1">
    <location>
        <begin position="12"/>
        <end position="23"/>
    </location>
</feature>
<keyword evidence="2" id="KW-0812">Transmembrane</keyword>
<keyword evidence="2" id="KW-0472">Membrane</keyword>
<keyword evidence="2" id="KW-1133">Transmembrane helix</keyword>
<dbReference type="AlphaFoldDB" id="A0A8D9EB20"/>
<name>A0A8D9EB20_9HEMI</name>